<evidence type="ECO:0000313" key="2">
    <source>
        <dbReference type="EMBL" id="APY28369.1"/>
    </source>
</evidence>
<keyword evidence="3" id="KW-1185">Reference proteome</keyword>
<protein>
    <submittedName>
        <fullName evidence="2">ORF18</fullName>
    </submittedName>
</protein>
<keyword evidence="1" id="KW-0472">Membrane</keyword>
<dbReference type="EMBL" id="KX577802">
    <property type="protein sequence ID" value="APY28369.1"/>
    <property type="molecule type" value="Genomic_DNA"/>
</dbReference>
<reference evidence="3" key="1">
    <citation type="journal article" date="2017" name="Virology">
        <title>A novel pathogenic aviadenovirus from red-bellied parrots (Poicephalus rufiventris) unveils deep recombination events among avian host lineages.</title>
        <authorList>
            <person name="Das S."/>
            <person name="Fearnside K."/>
            <person name="Sarker S."/>
            <person name="Forwood J.K."/>
            <person name="Raidal S.R."/>
        </authorList>
    </citation>
    <scope>NUCLEOTIDE SEQUENCE [LARGE SCALE GENOMIC DNA]</scope>
</reference>
<keyword evidence="1" id="KW-1133">Transmembrane helix</keyword>
<keyword evidence="1" id="KW-0812">Transmembrane</keyword>
<proteinExistence type="predicted"/>
<name>A0A1P8SW86_9ADEN</name>
<evidence type="ECO:0000256" key="1">
    <source>
        <dbReference type="SAM" id="Phobius"/>
    </source>
</evidence>
<accession>A0A1P8SW86</accession>
<feature type="transmembrane region" description="Helical" evidence="1">
    <location>
        <begin position="37"/>
        <end position="55"/>
    </location>
</feature>
<organism evidence="2 3">
    <name type="scientific">psittacine adenovirus 4</name>
    <dbReference type="NCBI Taxonomy" id="2773287"/>
    <lineage>
        <taxon>Viruses</taxon>
        <taxon>Varidnaviria</taxon>
        <taxon>Bamfordvirae</taxon>
        <taxon>Preplasmiviricota</taxon>
        <taxon>Polisuviricotina</taxon>
        <taxon>Pharingeaviricetes</taxon>
        <taxon>Rowavirales</taxon>
        <taxon>Adenoviridae</taxon>
        <taxon>Aviadenovirus</taxon>
        <taxon>Aviadenovirus rubri</taxon>
        <taxon>Psittacine aviadenovirus B</taxon>
    </lineage>
</organism>
<dbReference type="Proteomes" id="UP000241841">
    <property type="component" value="Segment"/>
</dbReference>
<sequence>MLKANPSSLGSSLRRRCSEKKDLSSALLLLLRTDHMLRTLLIAVLVSFAIFPLFASPSPSFALSFLLPC</sequence>
<evidence type="ECO:0000313" key="3">
    <source>
        <dbReference type="Proteomes" id="UP000241841"/>
    </source>
</evidence>